<dbReference type="EMBL" id="RJVO01000001">
    <property type="protein sequence ID" value="ROH93467.1"/>
    <property type="molecule type" value="Genomic_DNA"/>
</dbReference>
<comment type="caution">
    <text evidence="1">The sequence shown here is derived from an EMBL/GenBank/DDBJ whole genome shotgun (WGS) entry which is preliminary data.</text>
</comment>
<dbReference type="InParanoid" id="A0A3N0VL28"/>
<gene>
    <name evidence="1" type="ORF">ED208_02825</name>
</gene>
<sequence>MSAVSCWLAAMALLGLYAWWRYRRSYRPAKGGFTPRPALRLVVVVAAAATEALVKLGLL</sequence>
<keyword evidence="2" id="KW-1185">Reference proteome</keyword>
<dbReference type="AlphaFoldDB" id="A0A3N0VL28"/>
<reference evidence="1 2" key="1">
    <citation type="submission" date="2018-10" db="EMBL/GenBank/DDBJ databases">
        <authorList>
            <person name="Chen W.-M."/>
        </authorList>
    </citation>
    <scope>NUCLEOTIDE SEQUENCE [LARGE SCALE GENOMIC DNA]</scope>
    <source>
        <strain evidence="1 2">THS-13</strain>
    </source>
</reference>
<proteinExistence type="predicted"/>
<evidence type="ECO:0000313" key="2">
    <source>
        <dbReference type="Proteomes" id="UP000282106"/>
    </source>
</evidence>
<name>A0A3N0VL28_9GAMM</name>
<accession>A0A3N0VL28</accession>
<organism evidence="1 2">
    <name type="scientific">Stagnimonas aquatica</name>
    <dbReference type="NCBI Taxonomy" id="2689987"/>
    <lineage>
        <taxon>Bacteria</taxon>
        <taxon>Pseudomonadati</taxon>
        <taxon>Pseudomonadota</taxon>
        <taxon>Gammaproteobacteria</taxon>
        <taxon>Nevskiales</taxon>
        <taxon>Nevskiaceae</taxon>
        <taxon>Stagnimonas</taxon>
    </lineage>
</organism>
<evidence type="ECO:0000313" key="1">
    <source>
        <dbReference type="EMBL" id="ROH93467.1"/>
    </source>
</evidence>
<protein>
    <submittedName>
        <fullName evidence="1">Uncharacterized protein</fullName>
    </submittedName>
</protein>
<dbReference type="Proteomes" id="UP000282106">
    <property type="component" value="Unassembled WGS sequence"/>
</dbReference>